<dbReference type="Gene3D" id="3.40.630.30">
    <property type="match status" value="1"/>
</dbReference>
<dbReference type="EMBL" id="JBHSXM010000001">
    <property type="protein sequence ID" value="MFC6837604.1"/>
    <property type="molecule type" value="Genomic_DNA"/>
</dbReference>
<sequence length="196" mass="22273">MFPETIETDRLSLERLTTDDVLDLYEHARAGAPHIDEITRHVNWDPHETPGETHEFVAAMEEGWDERTHATYVVRTREGEPLAGDLGGTTGLEFDWDRRRAGLGLWLRKPLWGRGYSGERAGALLALAFERLDLDLVYVTHDPENDASRRAIEKYVERFGGRREGTVRNALQYASGRVADEVRYSISGAEYRASVE</sequence>
<proteinExistence type="predicted"/>
<dbReference type="SUPFAM" id="SSF55729">
    <property type="entry name" value="Acyl-CoA N-acyltransferases (Nat)"/>
    <property type="match status" value="1"/>
</dbReference>
<organism evidence="2 3">
    <name type="scientific">Halomarina ordinaria</name>
    <dbReference type="NCBI Taxonomy" id="3033939"/>
    <lineage>
        <taxon>Archaea</taxon>
        <taxon>Methanobacteriati</taxon>
        <taxon>Methanobacteriota</taxon>
        <taxon>Stenosarchaea group</taxon>
        <taxon>Halobacteria</taxon>
        <taxon>Halobacteriales</taxon>
        <taxon>Natronomonadaceae</taxon>
        <taxon>Halomarina</taxon>
    </lineage>
</organism>
<dbReference type="EC" id="2.3.-.-" evidence="2"/>
<reference evidence="2 3" key="1">
    <citation type="journal article" date="2019" name="Int. J. Syst. Evol. Microbiol.">
        <title>The Global Catalogue of Microorganisms (GCM) 10K type strain sequencing project: providing services to taxonomists for standard genome sequencing and annotation.</title>
        <authorList>
            <consortium name="The Broad Institute Genomics Platform"/>
            <consortium name="The Broad Institute Genome Sequencing Center for Infectious Disease"/>
            <person name="Wu L."/>
            <person name="Ma J."/>
        </authorList>
    </citation>
    <scope>NUCLEOTIDE SEQUENCE [LARGE SCALE GENOMIC DNA]</scope>
    <source>
        <strain evidence="2 3">PSRA2</strain>
    </source>
</reference>
<dbReference type="GO" id="GO:0016746">
    <property type="term" value="F:acyltransferase activity"/>
    <property type="evidence" value="ECO:0007669"/>
    <property type="project" value="UniProtKB-KW"/>
</dbReference>
<dbReference type="InterPro" id="IPR000182">
    <property type="entry name" value="GNAT_dom"/>
</dbReference>
<dbReference type="Proteomes" id="UP001596406">
    <property type="component" value="Unassembled WGS sequence"/>
</dbReference>
<dbReference type="Pfam" id="PF13302">
    <property type="entry name" value="Acetyltransf_3"/>
    <property type="match status" value="1"/>
</dbReference>
<name>A0ABD5UAS7_9EURY</name>
<keyword evidence="2" id="KW-0012">Acyltransferase</keyword>
<dbReference type="PANTHER" id="PTHR43441:SF11">
    <property type="entry name" value="RIBOSOMAL-PROTEIN-SERINE ACETYLTRANSFERASE"/>
    <property type="match status" value="1"/>
</dbReference>
<keyword evidence="2" id="KW-0808">Transferase</keyword>
<evidence type="ECO:0000259" key="1">
    <source>
        <dbReference type="PROSITE" id="PS51186"/>
    </source>
</evidence>
<keyword evidence="3" id="KW-1185">Reference proteome</keyword>
<dbReference type="InterPro" id="IPR051908">
    <property type="entry name" value="Ribosomal_N-acetyltransferase"/>
</dbReference>
<accession>A0ABD5UAS7</accession>
<feature type="domain" description="N-acetyltransferase" evidence="1">
    <location>
        <begin position="26"/>
        <end position="189"/>
    </location>
</feature>
<dbReference type="RefSeq" id="WP_304449268.1">
    <property type="nucleotide sequence ID" value="NZ_JARRAH010000001.1"/>
</dbReference>
<gene>
    <name evidence="2" type="ORF">ACFQHK_13990</name>
</gene>
<dbReference type="InterPro" id="IPR016181">
    <property type="entry name" value="Acyl_CoA_acyltransferase"/>
</dbReference>
<dbReference type="PROSITE" id="PS51186">
    <property type="entry name" value="GNAT"/>
    <property type="match status" value="1"/>
</dbReference>
<dbReference type="AlphaFoldDB" id="A0ABD5UAS7"/>
<comment type="caution">
    <text evidence="2">The sequence shown here is derived from an EMBL/GenBank/DDBJ whole genome shotgun (WGS) entry which is preliminary data.</text>
</comment>
<dbReference type="PANTHER" id="PTHR43441">
    <property type="entry name" value="RIBOSOMAL-PROTEIN-SERINE ACETYLTRANSFERASE"/>
    <property type="match status" value="1"/>
</dbReference>
<evidence type="ECO:0000313" key="3">
    <source>
        <dbReference type="Proteomes" id="UP001596406"/>
    </source>
</evidence>
<protein>
    <submittedName>
        <fullName evidence="2">GNAT family N-acetyltransferase</fullName>
        <ecNumber evidence="2">2.3.-.-</ecNumber>
    </submittedName>
</protein>
<evidence type="ECO:0000313" key="2">
    <source>
        <dbReference type="EMBL" id="MFC6837604.1"/>
    </source>
</evidence>